<feature type="transmembrane region" description="Helical" evidence="10">
    <location>
        <begin position="389"/>
        <end position="410"/>
    </location>
</feature>
<keyword evidence="7" id="KW-0325">Glycoprotein</keyword>
<evidence type="ECO:0000313" key="12">
    <source>
        <dbReference type="EMBL" id="CAD8325567.1"/>
    </source>
</evidence>
<dbReference type="CDD" id="cd15047">
    <property type="entry name" value="7tmC_GABA-B-like"/>
    <property type="match status" value="1"/>
</dbReference>
<evidence type="ECO:0000256" key="4">
    <source>
        <dbReference type="ARBA" id="ARBA00023040"/>
    </source>
</evidence>
<dbReference type="PROSITE" id="PS50259">
    <property type="entry name" value="G_PROTEIN_RECEP_F3_4"/>
    <property type="match status" value="1"/>
</dbReference>
<comment type="subcellular location">
    <subcellularLocation>
        <location evidence="1">Membrane</location>
        <topology evidence="1">Multi-pass membrane protein</topology>
    </subcellularLocation>
</comment>
<evidence type="ECO:0000256" key="2">
    <source>
        <dbReference type="ARBA" id="ARBA00022692"/>
    </source>
</evidence>
<protein>
    <recommendedName>
        <fullName evidence="11">G-protein coupled receptors family 3 profile domain-containing protein</fullName>
    </recommendedName>
</protein>
<dbReference type="InterPro" id="IPR002455">
    <property type="entry name" value="GPCR3_GABA-B"/>
</dbReference>
<evidence type="ECO:0000256" key="1">
    <source>
        <dbReference type="ARBA" id="ARBA00004141"/>
    </source>
</evidence>
<dbReference type="EMBL" id="HBED01047730">
    <property type="protein sequence ID" value="CAD8325567.1"/>
    <property type="molecule type" value="Transcribed_RNA"/>
</dbReference>
<feature type="transmembrane region" description="Helical" evidence="10">
    <location>
        <begin position="450"/>
        <end position="473"/>
    </location>
</feature>
<dbReference type="GO" id="GO:0004965">
    <property type="term" value="F:G protein-coupled GABA receptor activity"/>
    <property type="evidence" value="ECO:0007669"/>
    <property type="project" value="InterPro"/>
</dbReference>
<evidence type="ECO:0000256" key="3">
    <source>
        <dbReference type="ARBA" id="ARBA00022989"/>
    </source>
</evidence>
<dbReference type="PANTHER" id="PTHR10519">
    <property type="entry name" value="GABA-B RECEPTOR"/>
    <property type="match status" value="1"/>
</dbReference>
<evidence type="ECO:0000259" key="11">
    <source>
        <dbReference type="PROSITE" id="PS50259"/>
    </source>
</evidence>
<dbReference type="Pfam" id="PF00003">
    <property type="entry name" value="7tm_3"/>
    <property type="match status" value="1"/>
</dbReference>
<accession>A0A7R9WIR6</accession>
<dbReference type="AlphaFoldDB" id="A0A7R9WIR6"/>
<dbReference type="SUPFAM" id="SSF53822">
    <property type="entry name" value="Periplasmic binding protein-like I"/>
    <property type="match status" value="1"/>
</dbReference>
<proteinExistence type="predicted"/>
<keyword evidence="8" id="KW-0807">Transducer</keyword>
<feature type="domain" description="G-protein coupled receptors family 3 profile" evidence="11">
    <location>
        <begin position="343"/>
        <end position="546"/>
    </location>
</feature>
<feature type="transmembrane region" description="Helical" evidence="10">
    <location>
        <begin position="518"/>
        <end position="546"/>
    </location>
</feature>
<dbReference type="GO" id="GO:0038039">
    <property type="term" value="C:G protein-coupled receptor heterodimeric complex"/>
    <property type="evidence" value="ECO:0007669"/>
    <property type="project" value="TreeGrafter"/>
</dbReference>
<feature type="region of interest" description="Disordered" evidence="9">
    <location>
        <begin position="135"/>
        <end position="168"/>
    </location>
</feature>
<feature type="transmembrane region" description="Helical" evidence="10">
    <location>
        <begin position="311"/>
        <end position="330"/>
    </location>
</feature>
<feature type="transmembrane region" description="Helical" evidence="10">
    <location>
        <begin position="350"/>
        <end position="368"/>
    </location>
</feature>
<feature type="region of interest" description="Disordered" evidence="9">
    <location>
        <begin position="629"/>
        <end position="657"/>
    </location>
</feature>
<dbReference type="InterPro" id="IPR028082">
    <property type="entry name" value="Peripla_BP_I"/>
</dbReference>
<keyword evidence="4" id="KW-0297">G-protein coupled receptor</keyword>
<feature type="compositionally biased region" description="Basic and acidic residues" evidence="9">
    <location>
        <begin position="556"/>
        <end position="565"/>
    </location>
</feature>
<evidence type="ECO:0000256" key="7">
    <source>
        <dbReference type="ARBA" id="ARBA00023180"/>
    </source>
</evidence>
<feature type="transmembrane region" description="Helical" evidence="10">
    <location>
        <begin position="276"/>
        <end position="295"/>
    </location>
</feature>
<gene>
    <name evidence="12" type="ORF">TDUB1175_LOCUS23987</name>
</gene>
<evidence type="ECO:0000256" key="9">
    <source>
        <dbReference type="SAM" id="MobiDB-lite"/>
    </source>
</evidence>
<dbReference type="InterPro" id="IPR017978">
    <property type="entry name" value="GPCR_3_C"/>
</dbReference>
<feature type="region of interest" description="Disordered" evidence="9">
    <location>
        <begin position="556"/>
        <end position="596"/>
    </location>
</feature>
<organism evidence="12">
    <name type="scientific">Pseudictyota dubia</name>
    <dbReference type="NCBI Taxonomy" id="2749911"/>
    <lineage>
        <taxon>Eukaryota</taxon>
        <taxon>Sar</taxon>
        <taxon>Stramenopiles</taxon>
        <taxon>Ochrophyta</taxon>
        <taxon>Bacillariophyta</taxon>
        <taxon>Mediophyceae</taxon>
        <taxon>Biddulphiophycidae</taxon>
        <taxon>Eupodiscales</taxon>
        <taxon>Odontellaceae</taxon>
        <taxon>Pseudictyota</taxon>
    </lineage>
</organism>
<dbReference type="PANTHER" id="PTHR10519:SF20">
    <property type="entry name" value="G-PROTEIN COUPLED RECEPTOR 156-RELATED"/>
    <property type="match status" value="1"/>
</dbReference>
<reference evidence="12" key="1">
    <citation type="submission" date="2021-01" db="EMBL/GenBank/DDBJ databases">
        <authorList>
            <person name="Corre E."/>
            <person name="Pelletier E."/>
            <person name="Niang G."/>
            <person name="Scheremetjew M."/>
            <person name="Finn R."/>
            <person name="Kale V."/>
            <person name="Holt S."/>
            <person name="Cochrane G."/>
            <person name="Meng A."/>
            <person name="Brown T."/>
            <person name="Cohen L."/>
        </authorList>
    </citation>
    <scope>NUCLEOTIDE SEQUENCE</scope>
    <source>
        <strain evidence="12">CCMP147</strain>
    </source>
</reference>
<keyword evidence="6" id="KW-0675">Receptor</keyword>
<dbReference type="PRINTS" id="PR01176">
    <property type="entry name" value="GABABRECEPTR"/>
</dbReference>
<keyword evidence="2 10" id="KW-0812">Transmembrane</keyword>
<evidence type="ECO:0000256" key="5">
    <source>
        <dbReference type="ARBA" id="ARBA00023136"/>
    </source>
</evidence>
<sequence length="739" mass="80189">MAEAHRQGIAGPGYYWMFGDGVQGVSQFAYDPETQSDLIAASTGSALVLTASPSVLEGFAHYDAFVRHWDEFRTGRSPGREYYDAKVPLEFREADGGQMLRDVEFSPVPFATALMGYDTVIAAAFAACDAEEEKRKRQRGDGGGGSVGAANAGDNGGGSGTTDSGPTSINGDDFYQAFLNRTFAGLYGTVAIDPATGTRIPQTVPYSVSNILTAPTEDGMAKITVTTTDVLEKSESGESVWRNLEAFVFSDGKTYPPPELPPQQHDPNLIGTGARVAASIMCAVILFTSLFFVYWTHKHRHRRVIKSAQPIFLYILAAGALLMGLAIVPLGMEEPASQRGLDAACMAGPWLVTVGFSLVFSALFAKTLRINKILGRRDLRRVKVDAGQVMRPAAVLVCLNAVLMSLWTAIAPLRYVRTPIEGSVDEYGRSTASVGMCTLPADPKDSTKTWWVGLLFLCLIAVVNGGALSAALYQVHRARRIQTEFSEAKFVKLSVLSITQAWLIGVPLFFIGRDSPQGLYVVMSTILFIMCQSMLLLIFVPKVYFLREWKKKLRHREEERKRKSETPTWMQNDSTRSDVDQTQRASSSWIRGSDKARESVRNLMQKVGGSVRTSDRARESVRNLLQKVGLDGSMGEGNGSTRRTAGAGVPSGVTASGTLQTPRRRVQFAADASSPPEAAAAVADGFHDESGEGPESRRITGLTMSTLGTDSTFAEVGEIKLEVKEVRMMRLASTAEHPG</sequence>
<evidence type="ECO:0000256" key="6">
    <source>
        <dbReference type="ARBA" id="ARBA00023170"/>
    </source>
</evidence>
<keyword evidence="3 10" id="KW-1133">Transmembrane helix</keyword>
<feature type="transmembrane region" description="Helical" evidence="10">
    <location>
        <begin position="493"/>
        <end position="512"/>
    </location>
</feature>
<name>A0A7R9WIR6_9STRA</name>
<keyword evidence="5 10" id="KW-0472">Membrane</keyword>
<evidence type="ECO:0000256" key="8">
    <source>
        <dbReference type="ARBA" id="ARBA00023224"/>
    </source>
</evidence>
<evidence type="ECO:0000256" key="10">
    <source>
        <dbReference type="SAM" id="Phobius"/>
    </source>
</evidence>